<sequence length="357" mass="36841">MGRRLLVGAGAALTALFVLIVGVAIQATTSDTASANPYSGAIGGGLKPGSVPAQFAVWIEKAAGACPGLPAPVLAAQLEAESNFNPNAQSSAGAQGIAQFIPSTWKTYGTDANGNGVNSPFDPPDAITAQGRYMCELLHDAQKSGFPGEPVELALAGYNAGWGAVTRYRGVPPRSFAGGQTYDYVRSIMAAARKFTATAGPSGPVDLPADFTLPAGTPAQVRTAVAWALQQRGGWYHLGGDCTDAHGPSPNRWCDCSSLMQQAYRAAGVPLTRTTYTQVGEGQAVSADAPLPGDLVFTPGSDGSAASPGHVGMYIGNGLLVEAPRTGLKTRVVTYSSWRNSSSPITRVVAVRRIIPH</sequence>
<dbReference type="Pfam" id="PF00877">
    <property type="entry name" value="NLPC_P60"/>
    <property type="match status" value="1"/>
</dbReference>
<dbReference type="InterPro" id="IPR051794">
    <property type="entry name" value="PG_Endopeptidase_C40"/>
</dbReference>
<dbReference type="SUPFAM" id="SSF53955">
    <property type="entry name" value="Lysozyme-like"/>
    <property type="match status" value="1"/>
</dbReference>
<evidence type="ECO:0000256" key="3">
    <source>
        <dbReference type="ARBA" id="ARBA00022801"/>
    </source>
</evidence>
<keyword evidence="7" id="KW-1185">Reference proteome</keyword>
<dbReference type="Pfam" id="PF01464">
    <property type="entry name" value="SLT"/>
    <property type="match status" value="1"/>
</dbReference>
<dbReference type="SUPFAM" id="SSF54001">
    <property type="entry name" value="Cysteine proteinases"/>
    <property type="match status" value="1"/>
</dbReference>
<dbReference type="InterPro" id="IPR000064">
    <property type="entry name" value="NLP_P60_dom"/>
</dbReference>
<protein>
    <submittedName>
        <fullName evidence="6">NlpC/P60 family protein</fullName>
    </submittedName>
</protein>
<evidence type="ECO:0000256" key="1">
    <source>
        <dbReference type="ARBA" id="ARBA00007074"/>
    </source>
</evidence>
<evidence type="ECO:0000313" key="6">
    <source>
        <dbReference type="EMBL" id="MFC5724865.1"/>
    </source>
</evidence>
<dbReference type="Gene3D" id="3.90.1720.10">
    <property type="entry name" value="endopeptidase domain like (from Nostoc punctiforme)"/>
    <property type="match status" value="1"/>
</dbReference>
<dbReference type="InterPro" id="IPR038765">
    <property type="entry name" value="Papain-like_cys_pep_sf"/>
</dbReference>
<keyword evidence="3" id="KW-0378">Hydrolase</keyword>
<keyword evidence="2" id="KW-0645">Protease</keyword>
<gene>
    <name evidence="6" type="ORF">ACFP1Z_32430</name>
</gene>
<reference evidence="7" key="1">
    <citation type="journal article" date="2019" name="Int. J. Syst. Evol. Microbiol.">
        <title>The Global Catalogue of Microorganisms (GCM) 10K type strain sequencing project: providing services to taxonomists for standard genome sequencing and annotation.</title>
        <authorList>
            <consortium name="The Broad Institute Genomics Platform"/>
            <consortium name="The Broad Institute Genome Sequencing Center for Infectious Disease"/>
            <person name="Wu L."/>
            <person name="Ma J."/>
        </authorList>
    </citation>
    <scope>NUCLEOTIDE SEQUENCE [LARGE SCALE GENOMIC DNA]</scope>
    <source>
        <strain evidence="7">CGMCC 4.7304</strain>
    </source>
</reference>
<dbReference type="PROSITE" id="PS51935">
    <property type="entry name" value="NLPC_P60"/>
    <property type="match status" value="1"/>
</dbReference>
<dbReference type="RefSeq" id="WP_390321441.1">
    <property type="nucleotide sequence ID" value="NZ_JBHSPB010000037.1"/>
</dbReference>
<dbReference type="PANTHER" id="PTHR47359">
    <property type="entry name" value="PEPTIDOGLYCAN DL-ENDOPEPTIDASE CWLO"/>
    <property type="match status" value="1"/>
</dbReference>
<keyword evidence="4" id="KW-0788">Thiol protease</keyword>
<evidence type="ECO:0000259" key="5">
    <source>
        <dbReference type="PROSITE" id="PS51935"/>
    </source>
</evidence>
<feature type="domain" description="NlpC/P60" evidence="5">
    <location>
        <begin position="214"/>
        <end position="355"/>
    </location>
</feature>
<evidence type="ECO:0000313" key="7">
    <source>
        <dbReference type="Proteomes" id="UP001596083"/>
    </source>
</evidence>
<dbReference type="PANTHER" id="PTHR47359:SF3">
    <property type="entry name" value="NLP_P60 DOMAIN-CONTAINING PROTEIN-RELATED"/>
    <property type="match status" value="1"/>
</dbReference>
<dbReference type="Gene3D" id="1.10.530.10">
    <property type="match status" value="1"/>
</dbReference>
<organism evidence="6 7">
    <name type="scientific">Streptomyces gamaensis</name>
    <dbReference type="NCBI Taxonomy" id="1763542"/>
    <lineage>
        <taxon>Bacteria</taxon>
        <taxon>Bacillati</taxon>
        <taxon>Actinomycetota</taxon>
        <taxon>Actinomycetes</taxon>
        <taxon>Kitasatosporales</taxon>
        <taxon>Streptomycetaceae</taxon>
        <taxon>Streptomyces</taxon>
    </lineage>
</organism>
<evidence type="ECO:0000256" key="2">
    <source>
        <dbReference type="ARBA" id="ARBA00022670"/>
    </source>
</evidence>
<dbReference type="InterPro" id="IPR023346">
    <property type="entry name" value="Lysozyme-like_dom_sf"/>
</dbReference>
<dbReference type="EMBL" id="JBHSPB010000037">
    <property type="protein sequence ID" value="MFC5724865.1"/>
    <property type="molecule type" value="Genomic_DNA"/>
</dbReference>
<dbReference type="Proteomes" id="UP001596083">
    <property type="component" value="Unassembled WGS sequence"/>
</dbReference>
<comment type="caution">
    <text evidence="6">The sequence shown here is derived from an EMBL/GenBank/DDBJ whole genome shotgun (WGS) entry which is preliminary data.</text>
</comment>
<name>A0ABW0Z7U8_9ACTN</name>
<dbReference type="InterPro" id="IPR008258">
    <property type="entry name" value="Transglycosylase_SLT_dom_1"/>
</dbReference>
<accession>A0ABW0Z7U8</accession>
<proteinExistence type="inferred from homology"/>
<evidence type="ECO:0000256" key="4">
    <source>
        <dbReference type="ARBA" id="ARBA00022807"/>
    </source>
</evidence>
<dbReference type="CDD" id="cd13399">
    <property type="entry name" value="Slt35-like"/>
    <property type="match status" value="1"/>
</dbReference>
<comment type="similarity">
    <text evidence="1">Belongs to the peptidase C40 family.</text>
</comment>